<gene>
    <name evidence="2" type="ORF">DL897_12835</name>
</gene>
<dbReference type="Pfam" id="PF01248">
    <property type="entry name" value="Ribosomal_L7Ae"/>
    <property type="match status" value="1"/>
</dbReference>
<dbReference type="RefSeq" id="WP_113659549.1">
    <property type="nucleotide sequence ID" value="NZ_KZ845669.1"/>
</dbReference>
<dbReference type="InterPro" id="IPR029064">
    <property type="entry name" value="Ribosomal_eL30-like_sf"/>
</dbReference>
<protein>
    <submittedName>
        <fullName evidence="2">50S ribosomal protein L7ae-like protein</fullName>
    </submittedName>
</protein>
<accession>A0A364K330</accession>
<organism evidence="2 3">
    <name type="scientific">Thermoflavimicrobium daqui</name>
    <dbReference type="NCBI Taxonomy" id="2137476"/>
    <lineage>
        <taxon>Bacteria</taxon>
        <taxon>Bacillati</taxon>
        <taxon>Bacillota</taxon>
        <taxon>Bacilli</taxon>
        <taxon>Bacillales</taxon>
        <taxon>Thermoactinomycetaceae</taxon>
        <taxon>Thermoflavimicrobium</taxon>
    </lineage>
</organism>
<reference evidence="2 3" key="1">
    <citation type="submission" date="2018-06" db="EMBL/GenBank/DDBJ databases">
        <title>Thermoflavimicrobium daqus sp. nov., a thermophilic microbe isolated from Moutai-flavour Daqu.</title>
        <authorList>
            <person name="Wang X."/>
            <person name="Zhou H."/>
        </authorList>
    </citation>
    <scope>NUCLEOTIDE SEQUENCE [LARGE SCALE GENOMIC DNA]</scope>
    <source>
        <strain evidence="2 3">FBKL4.011</strain>
    </source>
</reference>
<comment type="caution">
    <text evidence="2">The sequence shown here is derived from an EMBL/GenBank/DDBJ whole genome shotgun (WGS) entry which is preliminary data.</text>
</comment>
<dbReference type="Gene3D" id="3.30.1330.30">
    <property type="match status" value="1"/>
</dbReference>
<dbReference type="SUPFAM" id="SSF55315">
    <property type="entry name" value="L30e-like"/>
    <property type="match status" value="1"/>
</dbReference>
<dbReference type="PRINTS" id="PR00884">
    <property type="entry name" value="RIBOSOMALHS6"/>
</dbReference>
<proteinExistence type="predicted"/>
<dbReference type="InterPro" id="IPR004038">
    <property type="entry name" value="Ribosomal_eL8/eL30/eS12/Gad45"/>
</dbReference>
<evidence type="ECO:0000313" key="2">
    <source>
        <dbReference type="EMBL" id="RAL23242.1"/>
    </source>
</evidence>
<dbReference type="GO" id="GO:0005840">
    <property type="term" value="C:ribosome"/>
    <property type="evidence" value="ECO:0007669"/>
    <property type="project" value="UniProtKB-KW"/>
</dbReference>
<keyword evidence="2" id="KW-0687">Ribonucleoprotein</keyword>
<keyword evidence="3" id="KW-1185">Reference proteome</keyword>
<keyword evidence="2" id="KW-0689">Ribosomal protein</keyword>
<dbReference type="Proteomes" id="UP000251213">
    <property type="component" value="Unassembled WGS sequence"/>
</dbReference>
<reference evidence="2 3" key="2">
    <citation type="submission" date="2018-06" db="EMBL/GenBank/DDBJ databases">
        <authorList>
            <person name="Zhirakovskaya E."/>
        </authorList>
    </citation>
    <scope>NUCLEOTIDE SEQUENCE [LARGE SCALE GENOMIC DNA]</scope>
    <source>
        <strain evidence="2 3">FBKL4.011</strain>
    </source>
</reference>
<sequence>MSYEKVKQAKWIAIGTKQTRKAIEQGKTEEVYVAVDAKPHITDLIISLCKQHGVAVVRVDSMKELGKACGIEVSAATAAILSD</sequence>
<evidence type="ECO:0000313" key="3">
    <source>
        <dbReference type="Proteomes" id="UP000251213"/>
    </source>
</evidence>
<dbReference type="OrthoDB" id="2353623at2"/>
<feature type="domain" description="Ribosomal protein eL8/eL30/eS12/Gadd45" evidence="1">
    <location>
        <begin position="5"/>
        <end position="81"/>
    </location>
</feature>
<dbReference type="AlphaFoldDB" id="A0A364K330"/>
<name>A0A364K330_9BACL</name>
<dbReference type="EMBL" id="QJKK01000007">
    <property type="protein sequence ID" value="RAL23242.1"/>
    <property type="molecule type" value="Genomic_DNA"/>
</dbReference>
<dbReference type="NCBIfam" id="NF010125">
    <property type="entry name" value="PRK13602.1"/>
    <property type="match status" value="1"/>
</dbReference>
<evidence type="ECO:0000259" key="1">
    <source>
        <dbReference type="Pfam" id="PF01248"/>
    </source>
</evidence>